<evidence type="ECO:0008006" key="3">
    <source>
        <dbReference type="Google" id="ProtNLM"/>
    </source>
</evidence>
<keyword evidence="2" id="KW-1185">Reference proteome</keyword>
<name>A0A084EZ32_9BACT</name>
<comment type="caution">
    <text evidence="1">The sequence shown here is derived from an EMBL/GenBank/DDBJ whole genome shotgun (WGS) entry which is preliminary data.</text>
</comment>
<proteinExistence type="predicted"/>
<dbReference type="RefSeq" id="WP_038102722.1">
    <property type="nucleotide sequence ID" value="NZ_JFDP01000049.1"/>
</dbReference>
<accession>A0A084EZ32</accession>
<reference evidence="1 2" key="1">
    <citation type="submission" date="2014-02" db="EMBL/GenBank/DDBJ databases">
        <title>Genome sequence of Ureaplasma diversum strain 246.</title>
        <authorList>
            <person name="Sirand-Pugnet P."/>
            <person name="Breton M."/>
            <person name="Dordet-Frisoni E."/>
            <person name="Baranowski E."/>
            <person name="Barre A."/>
            <person name="Couture C."/>
            <person name="Dupuy V."/>
            <person name="Gaurivaud P."/>
            <person name="Jacob D."/>
            <person name="Lemaitre C."/>
            <person name="Manso-Silvan L."/>
            <person name="Nikolski M."/>
            <person name="Nouvel L.-X."/>
            <person name="Poumarat F."/>
            <person name="Tardy F."/>
            <person name="Thebault P."/>
            <person name="Theil S."/>
            <person name="Citti C."/>
            <person name="Thiaucourt F."/>
            <person name="Blanchard A."/>
        </authorList>
    </citation>
    <scope>NUCLEOTIDE SEQUENCE [LARGE SCALE GENOMIC DNA]</scope>
    <source>
        <strain evidence="1 2">NCTC 246</strain>
    </source>
</reference>
<evidence type="ECO:0000313" key="2">
    <source>
        <dbReference type="Proteomes" id="UP000028537"/>
    </source>
</evidence>
<sequence length="134" mass="16228">MENWNEWKEKQDEQTLAHLNYISNLIDDNKNLFEYILRNFNYQFYTLTKNANILSKSVFLFLVHNQELYGSFLQSHTETINSIENDNNIDFVEVDEDENELYLYSLEQVIDFFIQDEFELSREEIKTYATIKIE</sequence>
<evidence type="ECO:0000313" key="1">
    <source>
        <dbReference type="EMBL" id="KEZ23224.1"/>
    </source>
</evidence>
<dbReference type="EMBL" id="JFDP01000049">
    <property type="protein sequence ID" value="KEZ23224.1"/>
    <property type="molecule type" value="Genomic_DNA"/>
</dbReference>
<dbReference type="Proteomes" id="UP000028537">
    <property type="component" value="Unassembled WGS sequence"/>
</dbReference>
<gene>
    <name evidence="1" type="ORF">UDIV_3880</name>
</gene>
<dbReference type="AlphaFoldDB" id="A0A084EZ32"/>
<protein>
    <recommendedName>
        <fullName evidence="3">DUF4375 domain-containing protein</fullName>
    </recommendedName>
</protein>
<organism evidence="1 2">
    <name type="scientific">Ureaplasma diversum NCTC 246</name>
    <dbReference type="NCBI Taxonomy" id="1188241"/>
    <lineage>
        <taxon>Bacteria</taxon>
        <taxon>Bacillati</taxon>
        <taxon>Mycoplasmatota</taxon>
        <taxon>Mycoplasmoidales</taxon>
        <taxon>Mycoplasmoidaceae</taxon>
        <taxon>Ureaplasma</taxon>
    </lineage>
</organism>